<sequence length="68" mass="7755">MPEHKDKKKKETIVHKYGTIYVLLKVMVVGLLGLRSNILISTKFTLQNDFPSFDTSETIVSNNIYAII</sequence>
<evidence type="ECO:0000313" key="3">
    <source>
        <dbReference type="Proteomes" id="UP000095023"/>
    </source>
</evidence>
<reference evidence="3" key="1">
    <citation type="submission" date="2016-02" db="EMBL/GenBank/DDBJ databases">
        <title>Comparative genomics of biotechnologically important yeasts.</title>
        <authorList>
            <consortium name="DOE Joint Genome Institute"/>
            <person name="Riley R."/>
            <person name="Haridas S."/>
            <person name="Wolfe K.H."/>
            <person name="Lopes M.R."/>
            <person name="Hittinger C.T."/>
            <person name="Goker M."/>
            <person name="Salamov A."/>
            <person name="Wisecaver J."/>
            <person name="Long T.M."/>
            <person name="Aerts A.L."/>
            <person name="Barry K."/>
            <person name="Choi C."/>
            <person name="Clum A."/>
            <person name="Coughlan A.Y."/>
            <person name="Deshpande S."/>
            <person name="Douglass A.P."/>
            <person name="Hanson S.J."/>
            <person name="Klenk H.-P."/>
            <person name="Labutti K."/>
            <person name="Lapidus A."/>
            <person name="Lindquist E."/>
            <person name="Lipzen A."/>
            <person name="Meier-Kolthoff J.P."/>
            <person name="Ohm R.A."/>
            <person name="Otillar R.P."/>
            <person name="Pangilinan J."/>
            <person name="Peng Y."/>
            <person name="Rokas A."/>
            <person name="Rosa C.A."/>
            <person name="Scheuner C."/>
            <person name="Sibirny A.A."/>
            <person name="Slot J.C."/>
            <person name="Stielow J.B."/>
            <person name="Sun H."/>
            <person name="Kurtzman C.P."/>
            <person name="Blackwell M."/>
            <person name="Jeffries T.W."/>
            <person name="Grigoriev I.V."/>
        </authorList>
    </citation>
    <scope>NUCLEOTIDE SEQUENCE [LARGE SCALE GENOMIC DNA]</scope>
    <source>
        <strain evidence="3">NRRL Y-17796</strain>
    </source>
</reference>
<name>A0A1E4TGY1_9ASCO</name>
<dbReference type="AlphaFoldDB" id="A0A1E4TGY1"/>
<protein>
    <submittedName>
        <fullName evidence="2">Uncharacterized protein</fullName>
    </submittedName>
</protein>
<keyword evidence="1" id="KW-0472">Membrane</keyword>
<evidence type="ECO:0000256" key="1">
    <source>
        <dbReference type="SAM" id="Phobius"/>
    </source>
</evidence>
<dbReference type="Proteomes" id="UP000095023">
    <property type="component" value="Unassembled WGS sequence"/>
</dbReference>
<dbReference type="EMBL" id="KV453842">
    <property type="protein sequence ID" value="ODV91010.1"/>
    <property type="molecule type" value="Genomic_DNA"/>
</dbReference>
<keyword evidence="1" id="KW-0812">Transmembrane</keyword>
<organism evidence="2 3">
    <name type="scientific">Tortispora caseinolytica NRRL Y-17796</name>
    <dbReference type="NCBI Taxonomy" id="767744"/>
    <lineage>
        <taxon>Eukaryota</taxon>
        <taxon>Fungi</taxon>
        <taxon>Dikarya</taxon>
        <taxon>Ascomycota</taxon>
        <taxon>Saccharomycotina</taxon>
        <taxon>Trigonopsidomycetes</taxon>
        <taxon>Trigonopsidales</taxon>
        <taxon>Trigonopsidaceae</taxon>
        <taxon>Tortispora</taxon>
    </lineage>
</organism>
<keyword evidence="1" id="KW-1133">Transmembrane helix</keyword>
<evidence type="ECO:0000313" key="2">
    <source>
        <dbReference type="EMBL" id="ODV91010.1"/>
    </source>
</evidence>
<gene>
    <name evidence="2" type="ORF">CANCADRAFT_31801</name>
</gene>
<keyword evidence="3" id="KW-1185">Reference proteome</keyword>
<proteinExistence type="predicted"/>
<feature type="transmembrane region" description="Helical" evidence="1">
    <location>
        <begin position="20"/>
        <end position="40"/>
    </location>
</feature>
<accession>A0A1E4TGY1</accession>